<reference evidence="1 2" key="1">
    <citation type="submission" date="2019-08" db="EMBL/GenBank/DDBJ databases">
        <title>In-depth cultivation of the pig gut microbiome towards novel bacterial diversity and tailored functional studies.</title>
        <authorList>
            <person name="Wylensek D."/>
            <person name="Hitch T.C.A."/>
            <person name="Clavel T."/>
        </authorList>
    </citation>
    <scope>NUCLEOTIDE SEQUENCE [LARGE SCALE GENOMIC DNA]</scope>
    <source>
        <strain evidence="1 2">WCA3-601-WT-6H</strain>
    </source>
</reference>
<name>A0A6L5YJU8_9FIRM</name>
<keyword evidence="2" id="KW-1185">Reference proteome</keyword>
<organism evidence="1 2">
    <name type="scientific">Waltera intestinalis</name>
    <dbReference type="NCBI Taxonomy" id="2606635"/>
    <lineage>
        <taxon>Bacteria</taxon>
        <taxon>Bacillati</taxon>
        <taxon>Bacillota</taxon>
        <taxon>Clostridia</taxon>
        <taxon>Lachnospirales</taxon>
        <taxon>Lachnospiraceae</taxon>
        <taxon>Waltera</taxon>
    </lineage>
</organism>
<evidence type="ECO:0000313" key="2">
    <source>
        <dbReference type="Proteomes" id="UP000476055"/>
    </source>
</evidence>
<proteinExistence type="predicted"/>
<dbReference type="EMBL" id="VUMU01000006">
    <property type="protein sequence ID" value="MST57947.1"/>
    <property type="molecule type" value="Genomic_DNA"/>
</dbReference>
<dbReference type="Proteomes" id="UP000476055">
    <property type="component" value="Unassembled WGS sequence"/>
</dbReference>
<evidence type="ECO:0000313" key="1">
    <source>
        <dbReference type="EMBL" id="MST57947.1"/>
    </source>
</evidence>
<gene>
    <name evidence="1" type="ORF">FYJ59_06765</name>
</gene>
<dbReference type="AlphaFoldDB" id="A0A6L5YJU8"/>
<protein>
    <submittedName>
        <fullName evidence="1">Uncharacterized protein</fullName>
    </submittedName>
</protein>
<accession>A0A6L5YJU8</accession>
<comment type="caution">
    <text evidence="1">The sequence shown here is derived from an EMBL/GenBank/DDBJ whole genome shotgun (WGS) entry which is preliminary data.</text>
</comment>
<sequence>MSEIVMPECMKQRRAKLLNATYEYFLTVLEMDRNEAALRFPMDEQLMWVLFGYADTMLERLWFNVCYPDIYVQDGKKILCNTTHCGCKTCHIREASRISEQLKDVIENAGFCIVSEDITGIKVRDFKDDECTISITAKKNS</sequence>
<dbReference type="RefSeq" id="WP_154496072.1">
    <property type="nucleotide sequence ID" value="NZ_VUMU01000006.1"/>
</dbReference>